<evidence type="ECO:0000259" key="11">
    <source>
        <dbReference type="Pfam" id="PF08334"/>
    </source>
</evidence>
<evidence type="ECO:0000256" key="9">
    <source>
        <dbReference type="ARBA" id="ARBA00023136"/>
    </source>
</evidence>
<evidence type="ECO:0000313" key="13">
    <source>
        <dbReference type="Proteomes" id="UP000298714"/>
    </source>
</evidence>
<keyword evidence="13" id="KW-1185">Reference proteome</keyword>
<dbReference type="NCBIfam" id="TIGR02532">
    <property type="entry name" value="IV_pilin_GFxxxE"/>
    <property type="match status" value="1"/>
</dbReference>
<keyword evidence="5" id="KW-0488">Methylation</keyword>
<feature type="domain" description="Type II secretion system protein GspG C-terminal" evidence="11">
    <location>
        <begin position="36"/>
        <end position="143"/>
    </location>
</feature>
<comment type="similarity">
    <text evidence="2">Belongs to the GSP G family.</text>
</comment>
<organism evidence="12 13">
    <name type="scientific">Hankyongella ginsenosidimutans</name>
    <dbReference type="NCBI Taxonomy" id="1763828"/>
    <lineage>
        <taxon>Bacteria</taxon>
        <taxon>Pseudomonadati</taxon>
        <taxon>Pseudomonadota</taxon>
        <taxon>Alphaproteobacteria</taxon>
        <taxon>Sphingomonadales</taxon>
        <taxon>Sphingomonadaceae</taxon>
        <taxon>Hankyongella</taxon>
    </lineage>
</organism>
<evidence type="ECO:0000256" key="10">
    <source>
        <dbReference type="SAM" id="MobiDB-lite"/>
    </source>
</evidence>
<dbReference type="InterPro" id="IPR012902">
    <property type="entry name" value="N_methyl_site"/>
</dbReference>
<dbReference type="Pfam" id="PF08334">
    <property type="entry name" value="T2SSG"/>
    <property type="match status" value="1"/>
</dbReference>
<dbReference type="PRINTS" id="PR00813">
    <property type="entry name" value="BCTERIALGSPG"/>
</dbReference>
<evidence type="ECO:0000256" key="7">
    <source>
        <dbReference type="ARBA" id="ARBA00022692"/>
    </source>
</evidence>
<dbReference type="GO" id="GO:0015627">
    <property type="term" value="C:type II protein secretion system complex"/>
    <property type="evidence" value="ECO:0007669"/>
    <property type="project" value="InterPro"/>
</dbReference>
<protein>
    <recommendedName>
        <fullName evidence="3">Type II secretion system core protein G</fullName>
    </recommendedName>
</protein>
<keyword evidence="7" id="KW-0812">Transmembrane</keyword>
<accession>A0A4D7CC86</accession>
<evidence type="ECO:0000256" key="5">
    <source>
        <dbReference type="ARBA" id="ARBA00022481"/>
    </source>
</evidence>
<evidence type="ECO:0000313" key="12">
    <source>
        <dbReference type="EMBL" id="QCI79962.1"/>
    </source>
</evidence>
<dbReference type="InterPro" id="IPR010054">
    <property type="entry name" value="Type2_sec_GspG"/>
</dbReference>
<comment type="subcellular location">
    <subcellularLocation>
        <location evidence="1">Cell inner membrane</location>
        <topology evidence="1">Single-pass membrane protein</topology>
    </subcellularLocation>
</comment>
<dbReference type="InterPro" id="IPR000983">
    <property type="entry name" value="Bac_GSPG_pilin"/>
</dbReference>
<keyword evidence="8" id="KW-1133">Transmembrane helix</keyword>
<keyword evidence="9" id="KW-0472">Membrane</keyword>
<reference evidence="13" key="1">
    <citation type="submission" date="2019-04" db="EMBL/GenBank/DDBJ databases">
        <title>Complete genome sequence of Sphingomonas sp. W1-2-3.</title>
        <authorList>
            <person name="Im W.T."/>
        </authorList>
    </citation>
    <scope>NUCLEOTIDE SEQUENCE [LARGE SCALE GENOMIC DNA]</scope>
    <source>
        <strain evidence="13">W1-2-3</strain>
    </source>
</reference>
<name>A0A4D7CC86_9SPHN</name>
<dbReference type="EMBL" id="CP039704">
    <property type="protein sequence ID" value="QCI79962.1"/>
    <property type="molecule type" value="Genomic_DNA"/>
</dbReference>
<evidence type="ECO:0000256" key="8">
    <source>
        <dbReference type="ARBA" id="ARBA00022989"/>
    </source>
</evidence>
<keyword evidence="4" id="KW-1003">Cell membrane</keyword>
<dbReference type="Proteomes" id="UP000298714">
    <property type="component" value="Chromosome"/>
</dbReference>
<dbReference type="PROSITE" id="PS00409">
    <property type="entry name" value="PROKAR_NTER_METHYL"/>
    <property type="match status" value="1"/>
</dbReference>
<evidence type="ECO:0000256" key="2">
    <source>
        <dbReference type="ARBA" id="ARBA00009984"/>
    </source>
</evidence>
<sequence length="145" mass="15569">MRSTLRVRKMRKGFSLLELLVVLAILGLLAAIVGPQVLKYLGTSRSQTARVQIANIVSGLQLFQLSVGRNPTNDEGLKALVTAPANAPNWNGPYLAKEAGLIDPWGNPYHYRSPGQKGEVDVFTLGSDNAEGGSGEAQDIGNWQP</sequence>
<dbReference type="Pfam" id="PF07963">
    <property type="entry name" value="N_methyl"/>
    <property type="match status" value="1"/>
</dbReference>
<dbReference type="Gene3D" id="3.30.700.10">
    <property type="entry name" value="Glycoprotein, Type 4 Pilin"/>
    <property type="match status" value="1"/>
</dbReference>
<dbReference type="PANTHER" id="PTHR30093">
    <property type="entry name" value="GENERAL SECRETION PATHWAY PROTEIN G"/>
    <property type="match status" value="1"/>
</dbReference>
<dbReference type="InterPro" id="IPR013545">
    <property type="entry name" value="T2SS_protein-GspG_C"/>
</dbReference>
<dbReference type="GO" id="GO:0005886">
    <property type="term" value="C:plasma membrane"/>
    <property type="evidence" value="ECO:0007669"/>
    <property type="project" value="UniProtKB-SubCell"/>
</dbReference>
<dbReference type="SUPFAM" id="SSF54523">
    <property type="entry name" value="Pili subunits"/>
    <property type="match status" value="1"/>
</dbReference>
<feature type="region of interest" description="Disordered" evidence="10">
    <location>
        <begin position="120"/>
        <end position="145"/>
    </location>
</feature>
<evidence type="ECO:0000256" key="1">
    <source>
        <dbReference type="ARBA" id="ARBA00004377"/>
    </source>
</evidence>
<dbReference type="NCBIfam" id="TIGR01710">
    <property type="entry name" value="typeII_sec_gspG"/>
    <property type="match status" value="1"/>
</dbReference>
<dbReference type="AlphaFoldDB" id="A0A4D7CC86"/>
<dbReference type="GO" id="GO:0015628">
    <property type="term" value="P:protein secretion by the type II secretion system"/>
    <property type="evidence" value="ECO:0007669"/>
    <property type="project" value="InterPro"/>
</dbReference>
<evidence type="ECO:0000256" key="6">
    <source>
        <dbReference type="ARBA" id="ARBA00022519"/>
    </source>
</evidence>
<gene>
    <name evidence="12" type="primary">gspG</name>
    <name evidence="12" type="ORF">E6W36_11900</name>
</gene>
<proteinExistence type="inferred from homology"/>
<dbReference type="KEGG" id="hgn:E6W36_11900"/>
<keyword evidence="6" id="KW-0997">Cell inner membrane</keyword>
<evidence type="ECO:0000256" key="4">
    <source>
        <dbReference type="ARBA" id="ARBA00022475"/>
    </source>
</evidence>
<dbReference type="PANTHER" id="PTHR30093:SF45">
    <property type="entry name" value="TYPE II SECRETION SYSTEM CORE PROTEIN G"/>
    <property type="match status" value="1"/>
</dbReference>
<dbReference type="InterPro" id="IPR045584">
    <property type="entry name" value="Pilin-like"/>
</dbReference>
<evidence type="ECO:0000256" key="3">
    <source>
        <dbReference type="ARBA" id="ARBA00020042"/>
    </source>
</evidence>